<reference evidence="12" key="1">
    <citation type="submission" date="2016-10" db="EMBL/GenBank/DDBJ databases">
        <authorList>
            <person name="Varghese N."/>
            <person name="Submissions S."/>
        </authorList>
    </citation>
    <scope>NUCLEOTIDE SEQUENCE [LARGE SCALE GENOMIC DNA]</scope>
    <source>
        <strain evidence="12">DSM 21368</strain>
    </source>
</reference>
<feature type="transmembrane region" description="Helical" evidence="9">
    <location>
        <begin position="383"/>
        <end position="404"/>
    </location>
</feature>
<dbReference type="Pfam" id="PF02518">
    <property type="entry name" value="HATPase_c"/>
    <property type="match status" value="1"/>
</dbReference>
<dbReference type="GO" id="GO:0046983">
    <property type="term" value="F:protein dimerization activity"/>
    <property type="evidence" value="ECO:0007669"/>
    <property type="project" value="InterPro"/>
</dbReference>
<evidence type="ECO:0000256" key="5">
    <source>
        <dbReference type="ARBA" id="ARBA00022741"/>
    </source>
</evidence>
<keyword evidence="9" id="KW-0472">Membrane</keyword>
<dbReference type="InterPro" id="IPR050482">
    <property type="entry name" value="Sensor_HK_TwoCompSys"/>
</dbReference>
<name>A0A1H5MYX9_9MICO</name>
<feature type="transmembrane region" description="Helical" evidence="9">
    <location>
        <begin position="332"/>
        <end position="351"/>
    </location>
</feature>
<keyword evidence="4" id="KW-0808">Transferase</keyword>
<dbReference type="InterPro" id="IPR011712">
    <property type="entry name" value="Sig_transdc_His_kin_sub3_dim/P"/>
</dbReference>
<keyword evidence="7" id="KW-0067">ATP-binding</keyword>
<evidence type="ECO:0000256" key="8">
    <source>
        <dbReference type="ARBA" id="ARBA00023012"/>
    </source>
</evidence>
<keyword evidence="3" id="KW-0597">Phosphoprotein</keyword>
<feature type="transmembrane region" description="Helical" evidence="9">
    <location>
        <begin position="193"/>
        <end position="211"/>
    </location>
</feature>
<dbReference type="SMART" id="SM00387">
    <property type="entry name" value="HATPase_c"/>
    <property type="match status" value="1"/>
</dbReference>
<feature type="transmembrane region" description="Helical" evidence="9">
    <location>
        <begin position="304"/>
        <end position="326"/>
    </location>
</feature>
<keyword evidence="5" id="KW-0547">Nucleotide-binding</keyword>
<evidence type="ECO:0000256" key="2">
    <source>
        <dbReference type="ARBA" id="ARBA00012438"/>
    </source>
</evidence>
<feature type="transmembrane region" description="Helical" evidence="9">
    <location>
        <begin position="55"/>
        <end position="75"/>
    </location>
</feature>
<evidence type="ECO:0000256" key="9">
    <source>
        <dbReference type="SAM" id="Phobius"/>
    </source>
</evidence>
<evidence type="ECO:0000256" key="4">
    <source>
        <dbReference type="ARBA" id="ARBA00022679"/>
    </source>
</evidence>
<keyword evidence="9" id="KW-0812">Transmembrane</keyword>
<protein>
    <recommendedName>
        <fullName evidence="2">histidine kinase</fullName>
        <ecNumber evidence="2">2.7.13.3</ecNumber>
    </recommendedName>
</protein>
<dbReference type="AlphaFoldDB" id="A0A1H5MYX9"/>
<dbReference type="GO" id="GO:0005524">
    <property type="term" value="F:ATP binding"/>
    <property type="evidence" value="ECO:0007669"/>
    <property type="project" value="UniProtKB-KW"/>
</dbReference>
<dbReference type="InterPro" id="IPR025828">
    <property type="entry name" value="Put_sensor_dom"/>
</dbReference>
<keyword evidence="9" id="KW-1133">Transmembrane helix</keyword>
<evidence type="ECO:0000259" key="10">
    <source>
        <dbReference type="SMART" id="SM00387"/>
    </source>
</evidence>
<feature type="transmembrane region" description="Helical" evidence="9">
    <location>
        <begin position="137"/>
        <end position="155"/>
    </location>
</feature>
<evidence type="ECO:0000256" key="7">
    <source>
        <dbReference type="ARBA" id="ARBA00022840"/>
    </source>
</evidence>
<dbReference type="Gene3D" id="3.30.565.10">
    <property type="entry name" value="Histidine kinase-like ATPase, C-terminal domain"/>
    <property type="match status" value="1"/>
</dbReference>
<dbReference type="InterPro" id="IPR036890">
    <property type="entry name" value="HATPase_C_sf"/>
</dbReference>
<dbReference type="Pfam" id="PF07730">
    <property type="entry name" value="HisKA_3"/>
    <property type="match status" value="1"/>
</dbReference>
<keyword evidence="6 11" id="KW-0418">Kinase</keyword>
<comment type="catalytic activity">
    <reaction evidence="1">
        <text>ATP + protein L-histidine = ADP + protein N-phospho-L-histidine.</text>
        <dbReference type="EC" id="2.7.13.3"/>
    </reaction>
</comment>
<feature type="transmembrane region" description="Helical" evidence="9">
    <location>
        <begin position="356"/>
        <end position="377"/>
    </location>
</feature>
<evidence type="ECO:0000313" key="11">
    <source>
        <dbReference type="EMBL" id="SEE94380.1"/>
    </source>
</evidence>
<proteinExistence type="predicted"/>
<organism evidence="11 12">
    <name type="scientific">Ruania alba</name>
    <dbReference type="NCBI Taxonomy" id="648782"/>
    <lineage>
        <taxon>Bacteria</taxon>
        <taxon>Bacillati</taxon>
        <taxon>Actinomycetota</taxon>
        <taxon>Actinomycetes</taxon>
        <taxon>Micrococcales</taxon>
        <taxon>Ruaniaceae</taxon>
        <taxon>Ruania</taxon>
    </lineage>
</organism>
<dbReference type="GO" id="GO:0000155">
    <property type="term" value="F:phosphorelay sensor kinase activity"/>
    <property type="evidence" value="ECO:0007669"/>
    <property type="project" value="InterPro"/>
</dbReference>
<dbReference type="Pfam" id="PF13796">
    <property type="entry name" value="Sensor"/>
    <property type="match status" value="1"/>
</dbReference>
<feature type="transmembrane region" description="Helical" evidence="9">
    <location>
        <begin position="167"/>
        <end position="187"/>
    </location>
</feature>
<feature type="transmembrane region" description="Helical" evidence="9">
    <location>
        <begin position="250"/>
        <end position="271"/>
    </location>
</feature>
<dbReference type="EC" id="2.7.13.3" evidence="2"/>
<dbReference type="GO" id="GO:0016020">
    <property type="term" value="C:membrane"/>
    <property type="evidence" value="ECO:0007669"/>
    <property type="project" value="InterPro"/>
</dbReference>
<evidence type="ECO:0000256" key="1">
    <source>
        <dbReference type="ARBA" id="ARBA00000085"/>
    </source>
</evidence>
<gene>
    <name evidence="11" type="ORF">SAMN04488554_3762</name>
</gene>
<evidence type="ECO:0000313" key="12">
    <source>
        <dbReference type="Proteomes" id="UP000199220"/>
    </source>
</evidence>
<dbReference type="Proteomes" id="UP000199220">
    <property type="component" value="Unassembled WGS sequence"/>
</dbReference>
<dbReference type="InterPro" id="IPR003594">
    <property type="entry name" value="HATPase_dom"/>
</dbReference>
<dbReference type="Gene3D" id="1.20.5.1930">
    <property type="match status" value="1"/>
</dbReference>
<evidence type="ECO:0000256" key="6">
    <source>
        <dbReference type="ARBA" id="ARBA00022777"/>
    </source>
</evidence>
<dbReference type="CDD" id="cd16917">
    <property type="entry name" value="HATPase_UhpB-NarQ-NarX-like"/>
    <property type="match status" value="1"/>
</dbReference>
<feature type="transmembrane region" description="Helical" evidence="9">
    <location>
        <begin position="29"/>
        <end position="49"/>
    </location>
</feature>
<dbReference type="SUPFAM" id="SSF55874">
    <property type="entry name" value="ATPase domain of HSP90 chaperone/DNA topoisomerase II/histidine kinase"/>
    <property type="match status" value="1"/>
</dbReference>
<feature type="domain" description="Histidine kinase/HSP90-like ATPase" evidence="10">
    <location>
        <begin position="538"/>
        <end position="631"/>
    </location>
</feature>
<evidence type="ECO:0000256" key="3">
    <source>
        <dbReference type="ARBA" id="ARBA00022553"/>
    </source>
</evidence>
<sequence>MRRGDHSVPGMNAQAPPRRLARLGHDFRYVLPGLPLAVVSFALLVPLSAASIGTFVIWLGALLMPLTLLLATSMADLSRSRLRSWGLQVARPHYKPTTKSVTGLMRVMTDHRRWLDLAFEAIIAFPLRLILFVVSVVWLGLALGGLTSWFWKLFIPGEPSAGSGWPLLLGLIAPSLAPQTALGMYVLDSAVNLAIGVGALIGLPWVVRGLAEADARITHALLGGSAAREGTDVPTETRPSSSGMSMNTTGWAWVSTGFAAAILLAVGWPMLATVHNIHPAIAMVLALTQSVALVLAVRWAGGAAALMLLSALGTVLASSDLTGAFFSAEGPWPWPVTSLIAYSLMIVVLALRHHWLWAAAIWSAGTMLTAGAFLVIARHIPDGALANAIVLTSVSAGLGLLAILGRTWLQNLGRAEQAERVSAEELQRRRDLEERNRIARELHDVVAHSMSVINVQSTTARYRKPGIAPEIQQEFDDIAQSSRQALNEMRALLALLRTGEVPTAPVPTVADIPDLIEATRASGAQISYSGPDAEVSPAVGLTAYRVVQEGLSNALRHSPGSTVEVTVATETDAVSVEVLNSAPASDAEHASGSGLGLAGVRERLSTVGGTVEAGPQPEGGFRLYACIPLDGGRTASSDPLPE</sequence>
<dbReference type="PANTHER" id="PTHR24421:SF10">
    <property type="entry name" value="NITRATE_NITRITE SENSOR PROTEIN NARQ"/>
    <property type="match status" value="1"/>
</dbReference>
<keyword evidence="8" id="KW-0902">Two-component regulatory system</keyword>
<dbReference type="STRING" id="648782.SAMN04488554_3762"/>
<dbReference type="PANTHER" id="PTHR24421">
    <property type="entry name" value="NITRATE/NITRITE SENSOR PROTEIN NARX-RELATED"/>
    <property type="match status" value="1"/>
</dbReference>
<keyword evidence="12" id="KW-1185">Reference proteome</keyword>
<dbReference type="EMBL" id="FNTX01000002">
    <property type="protein sequence ID" value="SEE94380.1"/>
    <property type="molecule type" value="Genomic_DNA"/>
</dbReference>
<accession>A0A1H5MYX9</accession>